<accession>K0RRZ3</accession>
<comment type="caution">
    <text evidence="2">The sequence shown here is derived from an EMBL/GenBank/DDBJ whole genome shotgun (WGS) entry which is preliminary data.</text>
</comment>
<reference evidence="2 3" key="1">
    <citation type="journal article" date="2012" name="Genome Biol.">
        <title>Genome and low-iron response of an oceanic diatom adapted to chronic iron limitation.</title>
        <authorList>
            <person name="Lommer M."/>
            <person name="Specht M."/>
            <person name="Roy A.S."/>
            <person name="Kraemer L."/>
            <person name="Andreson R."/>
            <person name="Gutowska M.A."/>
            <person name="Wolf J."/>
            <person name="Bergner S.V."/>
            <person name="Schilhabel M.B."/>
            <person name="Klostermeier U.C."/>
            <person name="Beiko R.G."/>
            <person name="Rosenstiel P."/>
            <person name="Hippler M."/>
            <person name="Laroche J."/>
        </authorList>
    </citation>
    <scope>NUCLEOTIDE SEQUENCE [LARGE SCALE GENOMIC DNA]</scope>
    <source>
        <strain evidence="2 3">CCMP1005</strain>
    </source>
</reference>
<feature type="non-terminal residue" evidence="2">
    <location>
        <position position="213"/>
    </location>
</feature>
<feature type="compositionally biased region" description="Basic residues" evidence="1">
    <location>
        <begin position="77"/>
        <end position="88"/>
    </location>
</feature>
<evidence type="ECO:0000313" key="3">
    <source>
        <dbReference type="Proteomes" id="UP000266841"/>
    </source>
</evidence>
<name>K0RRZ3_THAOC</name>
<dbReference type="Proteomes" id="UP000266841">
    <property type="component" value="Unassembled WGS sequence"/>
</dbReference>
<keyword evidence="3" id="KW-1185">Reference proteome</keyword>
<feature type="compositionally biased region" description="Low complexity" evidence="1">
    <location>
        <begin position="89"/>
        <end position="102"/>
    </location>
</feature>
<feature type="region of interest" description="Disordered" evidence="1">
    <location>
        <begin position="1"/>
        <end position="25"/>
    </location>
</feature>
<proteinExistence type="predicted"/>
<gene>
    <name evidence="2" type="ORF">THAOC_24435</name>
</gene>
<evidence type="ECO:0000313" key="2">
    <source>
        <dbReference type="EMBL" id="EJK55790.1"/>
    </source>
</evidence>
<organism evidence="2 3">
    <name type="scientific">Thalassiosira oceanica</name>
    <name type="common">Marine diatom</name>
    <dbReference type="NCBI Taxonomy" id="159749"/>
    <lineage>
        <taxon>Eukaryota</taxon>
        <taxon>Sar</taxon>
        <taxon>Stramenopiles</taxon>
        <taxon>Ochrophyta</taxon>
        <taxon>Bacillariophyta</taxon>
        <taxon>Coscinodiscophyceae</taxon>
        <taxon>Thalassiosirophycidae</taxon>
        <taxon>Thalassiosirales</taxon>
        <taxon>Thalassiosiraceae</taxon>
        <taxon>Thalassiosira</taxon>
    </lineage>
</organism>
<protein>
    <submittedName>
        <fullName evidence="2">Uncharacterized protein</fullName>
    </submittedName>
</protein>
<evidence type="ECO:0000256" key="1">
    <source>
        <dbReference type="SAM" id="MobiDB-lite"/>
    </source>
</evidence>
<sequence length="213" mass="22557">MPPSESALDRQTRPAGPGSCRAGQTDEVVGFGRKVASRKALAELYKSLSIDEFGSTELAPKRGMKRTASASRDRRSSCRGHSRRRRRAAAGAAASGDTAASRRPTELPPGAVAEEERHAAYCGGGRGARMMDDTRRPVTLRRPAPPGGRVVRVVLRPPAGGVLVPLVPYRPSLRGTGRSPSGLALPPWYEQVNGTCGPARSDLLSPRTGPRGT</sequence>
<feature type="region of interest" description="Disordered" evidence="1">
    <location>
        <begin position="52"/>
        <end position="144"/>
    </location>
</feature>
<feature type="region of interest" description="Disordered" evidence="1">
    <location>
        <begin position="194"/>
        <end position="213"/>
    </location>
</feature>
<dbReference type="EMBL" id="AGNL01033204">
    <property type="protein sequence ID" value="EJK55790.1"/>
    <property type="molecule type" value="Genomic_DNA"/>
</dbReference>
<dbReference type="AlphaFoldDB" id="K0RRZ3"/>